<dbReference type="InterPro" id="IPR003352">
    <property type="entry name" value="PTS_EIIC"/>
</dbReference>
<evidence type="ECO:0000256" key="5">
    <source>
        <dbReference type="ARBA" id="ARBA00022692"/>
    </source>
</evidence>
<dbReference type="STRING" id="1123307.GCA_000380065_00702"/>
<dbReference type="InterPro" id="IPR004796">
    <property type="entry name" value="PTS_IIC_cello"/>
</dbReference>
<feature type="transmembrane region" description="Helical" evidence="9">
    <location>
        <begin position="103"/>
        <end position="124"/>
    </location>
</feature>
<feature type="transmembrane region" description="Helical" evidence="9">
    <location>
        <begin position="229"/>
        <end position="250"/>
    </location>
</feature>
<feature type="transmembrane region" description="Helical" evidence="9">
    <location>
        <begin position="292"/>
        <end position="313"/>
    </location>
</feature>
<dbReference type="NCBIfam" id="TIGR00410">
    <property type="entry name" value="lacE"/>
    <property type="match status" value="1"/>
</dbReference>
<dbReference type="RefSeq" id="WP_018371387.1">
    <property type="nucleotide sequence ID" value="NZ_UHFR01000005.1"/>
</dbReference>
<dbReference type="GO" id="GO:1901264">
    <property type="term" value="P:carbohydrate derivative transport"/>
    <property type="evidence" value="ECO:0007669"/>
    <property type="project" value="TreeGrafter"/>
</dbReference>
<evidence type="ECO:0000256" key="8">
    <source>
        <dbReference type="PIRNR" id="PIRNR006351"/>
    </source>
</evidence>
<dbReference type="PIRSF" id="PIRSF006351">
    <property type="entry name" value="PTS_EIIC-Cellobiose"/>
    <property type="match status" value="1"/>
</dbReference>
<dbReference type="PANTHER" id="PTHR33989">
    <property type="match status" value="1"/>
</dbReference>
<evidence type="ECO:0000256" key="4">
    <source>
        <dbReference type="ARBA" id="ARBA00022597"/>
    </source>
</evidence>
<keyword evidence="7 8" id="KW-0472">Membrane</keyword>
<feature type="transmembrane region" description="Helical" evidence="9">
    <location>
        <begin position="34"/>
        <end position="55"/>
    </location>
</feature>
<comment type="subcellular location">
    <subcellularLocation>
        <location evidence="1">Cell membrane</location>
        <topology evidence="1">Multi-pass membrane protein</topology>
    </subcellularLocation>
</comment>
<sequence>MSQNQSFLDKFTEISARVGNQVHLRSLRDAFSTIMPMFILAGLAVLVNNVIFPWFLTGDTLTKFQVFGNVIVNGTLNVSSILIAATIAYCLSKNKNFENPISTVPVALATLIVMMAIKITVTPIDAKEAVTVSGVLSYTNLGTQGMFAGIIVGLLATELYMFLAKLKFLQINLGENIPPAVGRSFSVMLPTMITLSIFAIVSAVLASVFNTDLISIISAIIQEPLRRVNTSLLGFILIYSTGNFLFTLGIHQTVINGSLLDPLLLVNMNENMAAVNAGEVPKHIINSNFVTVYTQMGGTGGTIALILAVLLFIKFKPYREVAKLGAAPGIFEINEPIIFGLPIVFNIPMMIPFVLSPVIGALIGYFATFIGFVQPLSVYIPWTTPPIISGYLASAGDLKVVFVQIIIIIATTAFYIPFLKISERVALKQMETK</sequence>
<protein>
    <recommendedName>
        <fullName evidence="8">Permease IIC component</fullName>
    </recommendedName>
</protein>
<evidence type="ECO:0000313" key="11">
    <source>
        <dbReference type="EMBL" id="SUN76418.1"/>
    </source>
</evidence>
<organism evidence="11 12">
    <name type="scientific">Streptococcus massiliensis</name>
    <dbReference type="NCBI Taxonomy" id="313439"/>
    <lineage>
        <taxon>Bacteria</taxon>
        <taxon>Bacillati</taxon>
        <taxon>Bacillota</taxon>
        <taxon>Bacilli</taxon>
        <taxon>Lactobacillales</taxon>
        <taxon>Streptococcaceae</taxon>
        <taxon>Streptococcus</taxon>
    </lineage>
</organism>
<dbReference type="InterPro" id="IPR004501">
    <property type="entry name" value="PTS_EIIC_3"/>
</dbReference>
<proteinExistence type="predicted"/>
<evidence type="ECO:0000256" key="6">
    <source>
        <dbReference type="ARBA" id="ARBA00022989"/>
    </source>
</evidence>
<feature type="transmembrane region" description="Helical" evidence="9">
    <location>
        <begin position="362"/>
        <end position="380"/>
    </location>
</feature>
<dbReference type="GO" id="GO:0008982">
    <property type="term" value="F:protein-N(PI)-phosphohistidine-sugar phosphotransferase activity"/>
    <property type="evidence" value="ECO:0007669"/>
    <property type="project" value="UniProtKB-UniRule"/>
</dbReference>
<feature type="transmembrane region" description="Helical" evidence="9">
    <location>
        <begin position="400"/>
        <end position="419"/>
    </location>
</feature>
<evidence type="ECO:0000256" key="9">
    <source>
        <dbReference type="SAM" id="Phobius"/>
    </source>
</evidence>
<accession>A0A380KXK1</accession>
<dbReference type="Pfam" id="PF02378">
    <property type="entry name" value="PTS_EIIC"/>
    <property type="match status" value="1"/>
</dbReference>
<name>A0A380KXK1_9STRE</name>
<evidence type="ECO:0000256" key="3">
    <source>
        <dbReference type="ARBA" id="ARBA00022475"/>
    </source>
</evidence>
<keyword evidence="5 9" id="KW-0812">Transmembrane</keyword>
<feature type="domain" description="PTS EIIC type-3" evidence="10">
    <location>
        <begin position="7"/>
        <end position="418"/>
    </location>
</feature>
<evidence type="ECO:0000259" key="10">
    <source>
        <dbReference type="PROSITE" id="PS51105"/>
    </source>
</evidence>
<keyword evidence="12" id="KW-1185">Reference proteome</keyword>
<gene>
    <name evidence="11" type="primary">gmuC_1</name>
    <name evidence="11" type="ORF">NCTC13765_00908</name>
</gene>
<keyword evidence="6 9" id="KW-1133">Transmembrane helix</keyword>
<dbReference type="EMBL" id="UHFR01000005">
    <property type="protein sequence ID" value="SUN76418.1"/>
    <property type="molecule type" value="Genomic_DNA"/>
</dbReference>
<dbReference type="PANTHER" id="PTHR33989:SF10">
    <property type="entry name" value="PERMEASE IIC COMPONENT"/>
    <property type="match status" value="1"/>
</dbReference>
<dbReference type="Proteomes" id="UP000254634">
    <property type="component" value="Unassembled WGS sequence"/>
</dbReference>
<dbReference type="AlphaFoldDB" id="A0A380KXK1"/>
<evidence type="ECO:0000256" key="7">
    <source>
        <dbReference type="ARBA" id="ARBA00023136"/>
    </source>
</evidence>
<feature type="transmembrane region" description="Helical" evidence="9">
    <location>
        <begin position="185"/>
        <end position="209"/>
    </location>
</feature>
<feature type="transmembrane region" description="Helical" evidence="9">
    <location>
        <begin position="67"/>
        <end position="91"/>
    </location>
</feature>
<dbReference type="GO" id="GO:0005886">
    <property type="term" value="C:plasma membrane"/>
    <property type="evidence" value="ECO:0007669"/>
    <property type="project" value="UniProtKB-SubCell"/>
</dbReference>
<reference evidence="11" key="1">
    <citation type="submission" date="2018-06" db="EMBL/GenBank/DDBJ databases">
        <authorList>
            <consortium name="Pathogen Informatics"/>
            <person name="Doyle S."/>
        </authorList>
    </citation>
    <scope>NUCLEOTIDE SEQUENCE [LARGE SCALE GENOMIC DNA]</scope>
    <source>
        <strain evidence="11">NCTC13765</strain>
    </source>
</reference>
<evidence type="ECO:0000256" key="1">
    <source>
        <dbReference type="ARBA" id="ARBA00004651"/>
    </source>
</evidence>
<dbReference type="OrthoDB" id="1550290at2"/>
<keyword evidence="3 8" id="KW-1003">Cell membrane</keyword>
<keyword evidence="4 8" id="KW-0762">Sugar transport</keyword>
<evidence type="ECO:0000256" key="2">
    <source>
        <dbReference type="ARBA" id="ARBA00022448"/>
    </source>
</evidence>
<evidence type="ECO:0000313" key="12">
    <source>
        <dbReference type="Proteomes" id="UP000254634"/>
    </source>
</evidence>
<feature type="transmembrane region" description="Helical" evidence="9">
    <location>
        <begin position="144"/>
        <end position="164"/>
    </location>
</feature>
<comment type="function">
    <text evidence="8">The phosphoenolpyruvate-dependent sugar phosphotransferase system (PTS), a major carbohydrate active -transport system, catalyzes the phosphorylation of incoming sugar substrates concomitant with their translocation across the cell membrane.</text>
</comment>
<dbReference type="PROSITE" id="PS51105">
    <property type="entry name" value="PTS_EIIC_TYPE_3"/>
    <property type="match status" value="1"/>
</dbReference>
<keyword evidence="2 8" id="KW-0813">Transport</keyword>
<dbReference type="InterPro" id="IPR051088">
    <property type="entry name" value="PTS_Sugar-EIIC/EIIB"/>
</dbReference>
<dbReference type="GO" id="GO:0009401">
    <property type="term" value="P:phosphoenolpyruvate-dependent sugar phosphotransferase system"/>
    <property type="evidence" value="ECO:0007669"/>
    <property type="project" value="InterPro"/>
</dbReference>